<name>A0AAI8YWL9_9PEZI</name>
<accession>A0AAI8YWL9</accession>
<keyword evidence="2" id="KW-1185">Reference proteome</keyword>
<proteinExistence type="predicted"/>
<dbReference type="AlphaFoldDB" id="A0AAI8YWL9"/>
<dbReference type="EMBL" id="CAVMBE010000016">
    <property type="protein sequence ID" value="CAK3955631.1"/>
    <property type="molecule type" value="Genomic_DNA"/>
</dbReference>
<gene>
    <name evidence="1" type="ORF">LECACI_7A003344</name>
</gene>
<reference evidence="1" key="1">
    <citation type="submission" date="2023-11" db="EMBL/GenBank/DDBJ databases">
        <authorList>
            <person name="Alioto T."/>
            <person name="Alioto T."/>
            <person name="Gomez Garrido J."/>
        </authorList>
    </citation>
    <scope>NUCLEOTIDE SEQUENCE</scope>
</reference>
<protein>
    <submittedName>
        <fullName evidence="1">Uncharacterized protein</fullName>
    </submittedName>
</protein>
<organism evidence="1 2">
    <name type="scientific">Lecanosticta acicola</name>
    <dbReference type="NCBI Taxonomy" id="111012"/>
    <lineage>
        <taxon>Eukaryota</taxon>
        <taxon>Fungi</taxon>
        <taxon>Dikarya</taxon>
        <taxon>Ascomycota</taxon>
        <taxon>Pezizomycotina</taxon>
        <taxon>Dothideomycetes</taxon>
        <taxon>Dothideomycetidae</taxon>
        <taxon>Mycosphaerellales</taxon>
        <taxon>Mycosphaerellaceae</taxon>
        <taxon>Lecanosticta</taxon>
    </lineage>
</organism>
<comment type="caution">
    <text evidence="1">The sequence shown here is derived from an EMBL/GenBank/DDBJ whole genome shotgun (WGS) entry which is preliminary data.</text>
</comment>
<evidence type="ECO:0000313" key="1">
    <source>
        <dbReference type="EMBL" id="CAK3955631.1"/>
    </source>
</evidence>
<sequence>MSGTTPYRHVKENQGGTLEFNEALPHIGTDGCVTCVGVYFPIDAKRCFCAHINAYVSVNDGRSTEYDILTTREGEEVKNSVLARLQKEASRSGWKAQDVVAQHPERVILVCPDLNRGERSESRVGHWVVEAFREFLGHMEGLLEVDSDSQGFVVNHETRENRRISSKGHGEGIDDGVFDGTERKKMFEKRVEDFDNRDEWFFVVERSSAE</sequence>
<evidence type="ECO:0000313" key="2">
    <source>
        <dbReference type="Proteomes" id="UP001296104"/>
    </source>
</evidence>
<dbReference type="Proteomes" id="UP001296104">
    <property type="component" value="Unassembled WGS sequence"/>
</dbReference>